<reference evidence="1 2" key="2">
    <citation type="journal article" date="2017" name="Genome Biol.">
        <title>New reference genome sequences of hot pepper reveal the massive evolution of plant disease-resistance genes by retroduplication.</title>
        <authorList>
            <person name="Kim S."/>
            <person name="Park J."/>
            <person name="Yeom S.I."/>
            <person name="Kim Y.M."/>
            <person name="Seo E."/>
            <person name="Kim K.T."/>
            <person name="Kim M.S."/>
            <person name="Lee J.M."/>
            <person name="Cheong K."/>
            <person name="Shin H.S."/>
            <person name="Kim S.B."/>
            <person name="Han K."/>
            <person name="Lee J."/>
            <person name="Park M."/>
            <person name="Lee H.A."/>
            <person name="Lee H.Y."/>
            <person name="Lee Y."/>
            <person name="Oh S."/>
            <person name="Lee J.H."/>
            <person name="Choi E."/>
            <person name="Choi E."/>
            <person name="Lee S.E."/>
            <person name="Jeon J."/>
            <person name="Kim H."/>
            <person name="Choi G."/>
            <person name="Song H."/>
            <person name="Lee J."/>
            <person name="Lee S.C."/>
            <person name="Kwon J.K."/>
            <person name="Lee H.Y."/>
            <person name="Koo N."/>
            <person name="Hong Y."/>
            <person name="Kim R.W."/>
            <person name="Kang W.H."/>
            <person name="Huh J.H."/>
            <person name="Kang B.C."/>
            <person name="Yang T.J."/>
            <person name="Lee Y.H."/>
            <person name="Bennetzen J.L."/>
            <person name="Choi D."/>
        </authorList>
    </citation>
    <scope>NUCLEOTIDE SEQUENCE [LARGE SCALE GENOMIC DNA]</scope>
    <source>
        <strain evidence="2">cv. CM334</strain>
    </source>
</reference>
<comment type="caution">
    <text evidence="1">The sequence shown here is derived from an EMBL/GenBank/DDBJ whole genome shotgun (WGS) entry which is preliminary data.</text>
</comment>
<dbReference type="Proteomes" id="UP000222542">
    <property type="component" value="Unassembled WGS sequence"/>
</dbReference>
<accession>A0A2G2Z448</accession>
<organism evidence="1 2">
    <name type="scientific">Capsicum annuum</name>
    <name type="common">Capsicum pepper</name>
    <dbReference type="NCBI Taxonomy" id="4072"/>
    <lineage>
        <taxon>Eukaryota</taxon>
        <taxon>Viridiplantae</taxon>
        <taxon>Streptophyta</taxon>
        <taxon>Embryophyta</taxon>
        <taxon>Tracheophyta</taxon>
        <taxon>Spermatophyta</taxon>
        <taxon>Magnoliopsida</taxon>
        <taxon>eudicotyledons</taxon>
        <taxon>Gunneridae</taxon>
        <taxon>Pentapetalae</taxon>
        <taxon>asterids</taxon>
        <taxon>lamiids</taxon>
        <taxon>Solanales</taxon>
        <taxon>Solanaceae</taxon>
        <taxon>Solanoideae</taxon>
        <taxon>Capsiceae</taxon>
        <taxon>Capsicum</taxon>
    </lineage>
</organism>
<name>A0A2G2Z448_CAPAN</name>
<dbReference type="AlphaFoldDB" id="A0A2G2Z448"/>
<keyword evidence="2" id="KW-1185">Reference proteome</keyword>
<evidence type="ECO:0000313" key="2">
    <source>
        <dbReference type="Proteomes" id="UP000222542"/>
    </source>
</evidence>
<sequence length="234" mass="26958">MGFQLEYLAYVNGASLWIAFKWNEISHQGMIVLLDMHDETFPEMMLPSSLTNETRSNYDELFLFVSEESLCMVDNNYEQNVSSGPNELEIANDFIKPMSIRKNGEILWEANHRKKLLVSVDDVVEKSKDVDLGKSTSDWYHNPHYVTFYKKSLVLPDKWESNCVGDACEQSSGLCKREPKVGRRRLLSAKTKSRMRVASLLHMHGLLYVSKMKGKWLQKNGRKSMQVKKPSLSN</sequence>
<reference evidence="1 2" key="1">
    <citation type="journal article" date="2014" name="Nat. Genet.">
        <title>Genome sequence of the hot pepper provides insights into the evolution of pungency in Capsicum species.</title>
        <authorList>
            <person name="Kim S."/>
            <person name="Park M."/>
            <person name="Yeom S.I."/>
            <person name="Kim Y.M."/>
            <person name="Lee J.M."/>
            <person name="Lee H.A."/>
            <person name="Seo E."/>
            <person name="Choi J."/>
            <person name="Cheong K."/>
            <person name="Kim K.T."/>
            <person name="Jung K."/>
            <person name="Lee G.W."/>
            <person name="Oh S.K."/>
            <person name="Bae C."/>
            <person name="Kim S.B."/>
            <person name="Lee H.Y."/>
            <person name="Kim S.Y."/>
            <person name="Kim M.S."/>
            <person name="Kang B.C."/>
            <person name="Jo Y.D."/>
            <person name="Yang H.B."/>
            <person name="Jeong H.J."/>
            <person name="Kang W.H."/>
            <person name="Kwon J.K."/>
            <person name="Shin C."/>
            <person name="Lim J.Y."/>
            <person name="Park J.H."/>
            <person name="Huh J.H."/>
            <person name="Kim J.S."/>
            <person name="Kim B.D."/>
            <person name="Cohen O."/>
            <person name="Paran I."/>
            <person name="Suh M.C."/>
            <person name="Lee S.B."/>
            <person name="Kim Y.K."/>
            <person name="Shin Y."/>
            <person name="Noh S.J."/>
            <person name="Park J."/>
            <person name="Seo Y.S."/>
            <person name="Kwon S.Y."/>
            <person name="Kim H.A."/>
            <person name="Park J.M."/>
            <person name="Kim H.J."/>
            <person name="Choi S.B."/>
            <person name="Bosland P.W."/>
            <person name="Reeves G."/>
            <person name="Jo S.H."/>
            <person name="Lee B.W."/>
            <person name="Cho H.T."/>
            <person name="Choi H.S."/>
            <person name="Lee M.S."/>
            <person name="Yu Y."/>
            <person name="Do Choi Y."/>
            <person name="Park B.S."/>
            <person name="van Deynze A."/>
            <person name="Ashrafi H."/>
            <person name="Hill T."/>
            <person name="Kim W.T."/>
            <person name="Pai H.S."/>
            <person name="Ahn H.K."/>
            <person name="Yeam I."/>
            <person name="Giovannoni J.J."/>
            <person name="Rose J.K."/>
            <person name="Sorensen I."/>
            <person name="Lee S.J."/>
            <person name="Kim R.W."/>
            <person name="Choi I.Y."/>
            <person name="Choi B.S."/>
            <person name="Lim J.S."/>
            <person name="Lee Y.H."/>
            <person name="Choi D."/>
        </authorList>
    </citation>
    <scope>NUCLEOTIDE SEQUENCE [LARGE SCALE GENOMIC DNA]</scope>
    <source>
        <strain evidence="2">cv. CM334</strain>
    </source>
</reference>
<evidence type="ECO:0000313" key="1">
    <source>
        <dbReference type="EMBL" id="PHT76797.1"/>
    </source>
</evidence>
<dbReference type="Gramene" id="PHT76797">
    <property type="protein sequence ID" value="PHT76797"/>
    <property type="gene ID" value="T459_20319"/>
</dbReference>
<proteinExistence type="predicted"/>
<dbReference type="OMA" id="LWEANHR"/>
<gene>
    <name evidence="1" type="ORF">T459_20319</name>
</gene>
<protein>
    <submittedName>
        <fullName evidence="1">Uncharacterized protein</fullName>
    </submittedName>
</protein>
<dbReference type="EMBL" id="AYRZ02000007">
    <property type="protein sequence ID" value="PHT76797.1"/>
    <property type="molecule type" value="Genomic_DNA"/>
</dbReference>